<dbReference type="InterPro" id="IPR013767">
    <property type="entry name" value="PAS_fold"/>
</dbReference>
<name>A0A5A8F7S9_9BACT</name>
<dbReference type="InterPro" id="IPR003594">
    <property type="entry name" value="HATPase_dom"/>
</dbReference>
<protein>
    <recommendedName>
        <fullName evidence="2">histidine kinase</fullName>
        <ecNumber evidence="2">2.7.13.3</ecNumber>
    </recommendedName>
</protein>
<keyword evidence="10" id="KW-1133">Transmembrane helix</keyword>
<keyword evidence="10" id="KW-0472">Membrane</keyword>
<keyword evidence="5" id="KW-0547">Nucleotide-binding</keyword>
<dbReference type="PROSITE" id="PS50109">
    <property type="entry name" value="HIS_KIN"/>
    <property type="match status" value="1"/>
</dbReference>
<dbReference type="SMART" id="SM00388">
    <property type="entry name" value="HisKA"/>
    <property type="match status" value="1"/>
</dbReference>
<dbReference type="InterPro" id="IPR000700">
    <property type="entry name" value="PAS-assoc_C"/>
</dbReference>
<dbReference type="Pfam" id="PF00989">
    <property type="entry name" value="PAS"/>
    <property type="match status" value="1"/>
</dbReference>
<evidence type="ECO:0000259" key="13">
    <source>
        <dbReference type="PROSITE" id="PS50112"/>
    </source>
</evidence>
<dbReference type="AlphaFoldDB" id="A0A5A8F7S9"/>
<dbReference type="SUPFAM" id="SSF52172">
    <property type="entry name" value="CheY-like"/>
    <property type="match status" value="1"/>
</dbReference>
<accession>A0A5A8F7S9</accession>
<evidence type="ECO:0000256" key="10">
    <source>
        <dbReference type="SAM" id="Phobius"/>
    </source>
</evidence>
<dbReference type="InterPro" id="IPR004358">
    <property type="entry name" value="Sig_transdc_His_kin-like_C"/>
</dbReference>
<evidence type="ECO:0000256" key="7">
    <source>
        <dbReference type="ARBA" id="ARBA00022840"/>
    </source>
</evidence>
<keyword evidence="16" id="KW-1185">Reference proteome</keyword>
<evidence type="ECO:0000259" key="11">
    <source>
        <dbReference type="PROSITE" id="PS50109"/>
    </source>
</evidence>
<dbReference type="PANTHER" id="PTHR43065">
    <property type="entry name" value="SENSOR HISTIDINE KINASE"/>
    <property type="match status" value="1"/>
</dbReference>
<evidence type="ECO:0000256" key="6">
    <source>
        <dbReference type="ARBA" id="ARBA00022777"/>
    </source>
</evidence>
<reference evidence="15 16" key="1">
    <citation type="submission" date="2019-06" db="EMBL/GenBank/DDBJ databases">
        <title>Genomic insights into carbon and energy metabolism of Deferribacter autotrophicus revealed new metabolic traits in the phylum Deferribacteres.</title>
        <authorList>
            <person name="Slobodkin A.I."/>
            <person name="Slobodkina G.B."/>
            <person name="Allioux M."/>
            <person name="Alain K."/>
            <person name="Jebbar M."/>
            <person name="Shadrin V."/>
            <person name="Kublanov I.V."/>
            <person name="Toshchakov S.V."/>
            <person name="Bonch-Osmolovskaya E.A."/>
        </authorList>
    </citation>
    <scope>NUCLEOTIDE SEQUENCE [LARGE SCALE GENOMIC DNA]</scope>
    <source>
        <strain evidence="15 16">SL50</strain>
    </source>
</reference>
<dbReference type="InterPro" id="IPR036097">
    <property type="entry name" value="HisK_dim/P_sf"/>
</dbReference>
<sequence length="1041" mass="120039">MRLAIFLFLIIGSYIQCLNAEIKNIIKVGVYFNKPLIFVNSKGEPDGFFIDIIKEVARENNYQLKFINDKWPILFNKLKNGEIDILPCVAYGRERLEFFDFNKETIFTNWGMVFARKENAIFTVSDLQGKRVGVQKNDIHSKAVIDIIKNFSADVKFVYFDKYDEIINNIKNYKIYAGVVNKLVGYYLKDRDIVPTPIIFNPVQIKIASTKGKNEDFLKSIDKWIKNSKSDEVSKYYILYNKLFFNEINSEKNYWIFIIIIIGLITVFSGVYLILQRIIYNKTVELSNAYNSVNTILNSIKDAIFIHDPDGKVLDVNEGMLRMYKVNKEDALKCTIEDFSSGRMNMNKAREIWNEVVEKGYVEPFEWEARRPLDNALFDVEVLLTKVTYFGKTCILASVRDISERKKLLRKIEEESSRFQKYINLVQVIVLALDVNGNIIFINEKGAEILGYEIYELYGKNWLNNFILPKDREKVRDSFDKIINGELVLMEYYENYIIDRYGEKKLILWHNSLIKNHKGEIEAILSSGLDITNERKFLNDLILEKSKFNIMLESIGDGVIAIDRQRKIILFNKMAENITFLNSEEAIGKKLDDFLIFVESELVLDELFNKVEKYGRYHSETRLKNKQGKEITIEYVITKMQDENSNVTGYMLIFKDITKEKMIEEEMLRIEKLKSLSYLAAGIAHDFNNLLAAIINNIHLMEIYLKDKKINEIDNIISSVKKVLDNTKGLTKQLLTFSKGGEPVLKVESIKELIEQTATFLLRGSKVKLKIICNDGIYYVKMDKDQISQVLQNIIVNALDVMKDGGIIEISCQNTIINDDIYPVKKGKYVKISIKDSGPGIPNEVLDKIFDPFFTTKETGNGLGLAISHSIVMKHKGYMSVETELGVGTTFHIYLPAAEEKENMQSKEEYIDDIDGAGKRILIMDDEESIRDSFKLILECYNFTVDCVRDGDEALKLLRQSLELNNLYDTVFLDVTIPGGKGAKDVIDEINKLSRKLKTVVISGYSDDPILTNYQEYGFDFAVAKPFDLNEIEKILNESKY</sequence>
<proteinExistence type="predicted"/>
<dbReference type="InterPro" id="IPR005467">
    <property type="entry name" value="His_kinase_dom"/>
</dbReference>
<evidence type="ECO:0000313" key="15">
    <source>
        <dbReference type="EMBL" id="KAA0258237.1"/>
    </source>
</evidence>
<dbReference type="PANTHER" id="PTHR43065:SF46">
    <property type="entry name" value="C4-DICARBOXYLATE TRANSPORT SENSOR PROTEIN DCTB"/>
    <property type="match status" value="1"/>
</dbReference>
<dbReference type="Proteomes" id="UP000322876">
    <property type="component" value="Unassembled WGS sequence"/>
</dbReference>
<evidence type="ECO:0000256" key="2">
    <source>
        <dbReference type="ARBA" id="ARBA00012438"/>
    </source>
</evidence>
<dbReference type="SMART" id="SM00062">
    <property type="entry name" value="PBPb"/>
    <property type="match status" value="1"/>
</dbReference>
<dbReference type="Pfam" id="PF13426">
    <property type="entry name" value="PAS_9"/>
    <property type="match status" value="1"/>
</dbReference>
<dbReference type="CDD" id="cd00082">
    <property type="entry name" value="HisKA"/>
    <property type="match status" value="1"/>
</dbReference>
<dbReference type="InterPro" id="IPR003661">
    <property type="entry name" value="HisK_dim/P_dom"/>
</dbReference>
<dbReference type="EC" id="2.7.13.3" evidence="2"/>
<dbReference type="PROSITE" id="PS50113">
    <property type="entry name" value="PAC"/>
    <property type="match status" value="1"/>
</dbReference>
<gene>
    <name evidence="15" type="ORF">FHQ18_07540</name>
</gene>
<dbReference type="Pfam" id="PF02518">
    <property type="entry name" value="HATPase_c"/>
    <property type="match status" value="1"/>
</dbReference>
<keyword evidence="10" id="KW-0812">Transmembrane</keyword>
<dbReference type="Pfam" id="PF00497">
    <property type="entry name" value="SBP_bac_3"/>
    <property type="match status" value="1"/>
</dbReference>
<dbReference type="Gene3D" id="3.40.190.10">
    <property type="entry name" value="Periplasmic binding protein-like II"/>
    <property type="match status" value="2"/>
</dbReference>
<feature type="domain" description="Response regulatory" evidence="12">
    <location>
        <begin position="920"/>
        <end position="1040"/>
    </location>
</feature>
<dbReference type="SMART" id="SM00091">
    <property type="entry name" value="PAS"/>
    <property type="match status" value="3"/>
</dbReference>
<dbReference type="InterPro" id="IPR011006">
    <property type="entry name" value="CheY-like_superfamily"/>
</dbReference>
<evidence type="ECO:0000256" key="4">
    <source>
        <dbReference type="ARBA" id="ARBA00022679"/>
    </source>
</evidence>
<dbReference type="SMART" id="SM00448">
    <property type="entry name" value="REC"/>
    <property type="match status" value="1"/>
</dbReference>
<dbReference type="RefSeq" id="WP_149266557.1">
    <property type="nucleotide sequence ID" value="NZ_VFJB01000005.1"/>
</dbReference>
<dbReference type="InterPro" id="IPR001610">
    <property type="entry name" value="PAC"/>
</dbReference>
<comment type="caution">
    <text evidence="15">The sequence shown here is derived from an EMBL/GenBank/DDBJ whole genome shotgun (WGS) entry which is preliminary data.</text>
</comment>
<dbReference type="PROSITE" id="PS50112">
    <property type="entry name" value="PAS"/>
    <property type="match status" value="3"/>
</dbReference>
<evidence type="ECO:0000256" key="8">
    <source>
        <dbReference type="ARBA" id="ARBA00023012"/>
    </source>
</evidence>
<dbReference type="InterPro" id="IPR013655">
    <property type="entry name" value="PAS_fold_3"/>
</dbReference>
<dbReference type="GO" id="GO:0005524">
    <property type="term" value="F:ATP binding"/>
    <property type="evidence" value="ECO:0007669"/>
    <property type="project" value="UniProtKB-KW"/>
</dbReference>
<dbReference type="SUPFAM" id="SSF55874">
    <property type="entry name" value="ATPase domain of HSP90 chaperone/DNA topoisomerase II/histidine kinase"/>
    <property type="match status" value="1"/>
</dbReference>
<evidence type="ECO:0000256" key="9">
    <source>
        <dbReference type="PROSITE-ProRule" id="PRU00169"/>
    </source>
</evidence>
<dbReference type="InterPro" id="IPR001789">
    <property type="entry name" value="Sig_transdc_resp-reg_receiver"/>
</dbReference>
<dbReference type="SUPFAM" id="SSF47384">
    <property type="entry name" value="Homodimeric domain of signal transducing histidine kinase"/>
    <property type="match status" value="1"/>
</dbReference>
<evidence type="ECO:0000256" key="1">
    <source>
        <dbReference type="ARBA" id="ARBA00000085"/>
    </source>
</evidence>
<feature type="transmembrane region" description="Helical" evidence="10">
    <location>
        <begin position="254"/>
        <end position="275"/>
    </location>
</feature>
<dbReference type="InterPro" id="IPR035965">
    <property type="entry name" value="PAS-like_dom_sf"/>
</dbReference>
<dbReference type="SUPFAM" id="SSF53850">
    <property type="entry name" value="Periplasmic binding protein-like II"/>
    <property type="match status" value="1"/>
</dbReference>
<dbReference type="InterPro" id="IPR036890">
    <property type="entry name" value="HATPase_C_sf"/>
</dbReference>
<evidence type="ECO:0000256" key="5">
    <source>
        <dbReference type="ARBA" id="ARBA00022741"/>
    </source>
</evidence>
<evidence type="ECO:0000259" key="14">
    <source>
        <dbReference type="PROSITE" id="PS50113"/>
    </source>
</evidence>
<dbReference type="NCBIfam" id="TIGR00229">
    <property type="entry name" value="sensory_box"/>
    <property type="match status" value="3"/>
</dbReference>
<dbReference type="SMART" id="SM00086">
    <property type="entry name" value="PAC"/>
    <property type="match status" value="3"/>
</dbReference>
<dbReference type="PROSITE" id="PS50110">
    <property type="entry name" value="RESPONSE_REGULATORY"/>
    <property type="match status" value="1"/>
</dbReference>
<dbReference type="SMART" id="SM00387">
    <property type="entry name" value="HATPase_c"/>
    <property type="match status" value="1"/>
</dbReference>
<keyword evidence="8" id="KW-0902">Two-component regulatory system</keyword>
<dbReference type="PRINTS" id="PR00344">
    <property type="entry name" value="BCTRLSENSOR"/>
</dbReference>
<feature type="domain" description="Histidine kinase" evidence="11">
    <location>
        <begin position="682"/>
        <end position="899"/>
    </location>
</feature>
<dbReference type="EMBL" id="VFJB01000005">
    <property type="protein sequence ID" value="KAA0258237.1"/>
    <property type="molecule type" value="Genomic_DNA"/>
</dbReference>
<organism evidence="15 16">
    <name type="scientific">Deferribacter autotrophicus</name>
    <dbReference type="NCBI Taxonomy" id="500465"/>
    <lineage>
        <taxon>Bacteria</taxon>
        <taxon>Pseudomonadati</taxon>
        <taxon>Deferribacterota</taxon>
        <taxon>Deferribacteres</taxon>
        <taxon>Deferribacterales</taxon>
        <taxon>Deferribacteraceae</taxon>
        <taxon>Deferribacter</taxon>
    </lineage>
</organism>
<dbReference type="InterPro" id="IPR000014">
    <property type="entry name" value="PAS"/>
</dbReference>
<dbReference type="CDD" id="cd00130">
    <property type="entry name" value="PAS"/>
    <property type="match status" value="3"/>
</dbReference>
<comment type="catalytic activity">
    <reaction evidence="1">
        <text>ATP + protein L-histidine = ADP + protein N-phospho-L-histidine.</text>
        <dbReference type="EC" id="2.7.13.3"/>
    </reaction>
</comment>
<feature type="domain" description="PAC" evidence="14">
    <location>
        <begin position="617"/>
        <end position="669"/>
    </location>
</feature>
<dbReference type="InterPro" id="IPR001638">
    <property type="entry name" value="Solute-binding_3/MltF_N"/>
</dbReference>
<keyword evidence="7" id="KW-0067">ATP-binding</keyword>
<dbReference type="GO" id="GO:0006355">
    <property type="term" value="P:regulation of DNA-templated transcription"/>
    <property type="evidence" value="ECO:0007669"/>
    <property type="project" value="InterPro"/>
</dbReference>
<feature type="modified residue" description="4-aspartylphosphate" evidence="9">
    <location>
        <position position="974"/>
    </location>
</feature>
<dbReference type="Pfam" id="PF00072">
    <property type="entry name" value="Response_reg"/>
    <property type="match status" value="1"/>
</dbReference>
<dbReference type="OrthoDB" id="9784397at2"/>
<keyword evidence="6" id="KW-0418">Kinase</keyword>
<evidence type="ECO:0000259" key="12">
    <source>
        <dbReference type="PROSITE" id="PS50110"/>
    </source>
</evidence>
<dbReference type="SUPFAM" id="SSF55785">
    <property type="entry name" value="PYP-like sensor domain (PAS domain)"/>
    <property type="match status" value="3"/>
</dbReference>
<feature type="domain" description="PAS" evidence="13">
    <location>
        <begin position="289"/>
        <end position="332"/>
    </location>
</feature>
<keyword evidence="4" id="KW-0808">Transferase</keyword>
<evidence type="ECO:0000256" key="3">
    <source>
        <dbReference type="ARBA" id="ARBA00022553"/>
    </source>
</evidence>
<dbReference type="Gene3D" id="3.40.50.2300">
    <property type="match status" value="1"/>
</dbReference>
<dbReference type="GO" id="GO:0000155">
    <property type="term" value="F:phosphorelay sensor kinase activity"/>
    <property type="evidence" value="ECO:0007669"/>
    <property type="project" value="InterPro"/>
</dbReference>
<keyword evidence="3 9" id="KW-0597">Phosphoprotein</keyword>
<feature type="domain" description="PAS" evidence="13">
    <location>
        <begin position="415"/>
        <end position="486"/>
    </location>
</feature>
<evidence type="ECO:0000313" key="16">
    <source>
        <dbReference type="Proteomes" id="UP000322876"/>
    </source>
</evidence>
<dbReference type="Gene3D" id="3.30.450.20">
    <property type="entry name" value="PAS domain"/>
    <property type="match status" value="3"/>
</dbReference>
<dbReference type="Gene3D" id="1.10.287.130">
    <property type="match status" value="1"/>
</dbReference>
<feature type="domain" description="PAS" evidence="13">
    <location>
        <begin position="544"/>
        <end position="601"/>
    </location>
</feature>
<dbReference type="Gene3D" id="3.30.565.10">
    <property type="entry name" value="Histidine kinase-like ATPase, C-terminal domain"/>
    <property type="match status" value="1"/>
</dbReference>
<dbReference type="Pfam" id="PF08447">
    <property type="entry name" value="PAS_3"/>
    <property type="match status" value="1"/>
</dbReference>
<dbReference type="CDD" id="cd00156">
    <property type="entry name" value="REC"/>
    <property type="match status" value="1"/>
</dbReference>